<protein>
    <submittedName>
        <fullName evidence="1">Uncharacterized protein</fullName>
    </submittedName>
</protein>
<dbReference type="EMBL" id="CABDUW010000265">
    <property type="protein sequence ID" value="VTJ64407.1"/>
    <property type="molecule type" value="Genomic_DNA"/>
</dbReference>
<proteinExistence type="predicted"/>
<comment type="caution">
    <text evidence="1">The sequence shown here is derived from an EMBL/GenBank/DDBJ whole genome shotgun (WGS) entry which is preliminary data.</text>
</comment>
<evidence type="ECO:0000313" key="2">
    <source>
        <dbReference type="Proteomes" id="UP000335636"/>
    </source>
</evidence>
<name>A0A5E4B3U2_MARMO</name>
<accession>A0A5E4B3U2</accession>
<feature type="non-terminal residue" evidence="1">
    <location>
        <position position="61"/>
    </location>
</feature>
<gene>
    <name evidence="1" type="ORF">MONAX_5E014473</name>
</gene>
<reference evidence="1" key="1">
    <citation type="submission" date="2019-04" db="EMBL/GenBank/DDBJ databases">
        <authorList>
            <person name="Alioto T."/>
            <person name="Alioto T."/>
        </authorList>
    </citation>
    <scope>NUCLEOTIDE SEQUENCE [LARGE SCALE GENOMIC DNA]</scope>
</reference>
<dbReference type="Proteomes" id="UP000335636">
    <property type="component" value="Unassembled WGS sequence"/>
</dbReference>
<organism evidence="1 2">
    <name type="scientific">Marmota monax</name>
    <name type="common">Woodchuck</name>
    <dbReference type="NCBI Taxonomy" id="9995"/>
    <lineage>
        <taxon>Eukaryota</taxon>
        <taxon>Metazoa</taxon>
        <taxon>Chordata</taxon>
        <taxon>Craniata</taxon>
        <taxon>Vertebrata</taxon>
        <taxon>Euteleostomi</taxon>
        <taxon>Mammalia</taxon>
        <taxon>Eutheria</taxon>
        <taxon>Euarchontoglires</taxon>
        <taxon>Glires</taxon>
        <taxon>Rodentia</taxon>
        <taxon>Sciuromorpha</taxon>
        <taxon>Sciuridae</taxon>
        <taxon>Xerinae</taxon>
        <taxon>Marmotini</taxon>
        <taxon>Marmota</taxon>
    </lineage>
</organism>
<keyword evidence="2" id="KW-1185">Reference proteome</keyword>
<evidence type="ECO:0000313" key="1">
    <source>
        <dbReference type="EMBL" id="VTJ64407.1"/>
    </source>
</evidence>
<dbReference type="AlphaFoldDB" id="A0A5E4B3U2"/>
<sequence length="61" mass="6300">MLPPLQTALGRQQLISALAGAEAQAVADVIDAAAAAATSATVVVKPRRRRSLRHVAAPCLR</sequence>